<dbReference type="Gene3D" id="3.40.720.10">
    <property type="entry name" value="Alkaline Phosphatase, subunit A"/>
    <property type="match status" value="1"/>
</dbReference>
<evidence type="ECO:0000256" key="1">
    <source>
        <dbReference type="SAM" id="Phobius"/>
    </source>
</evidence>
<proteinExistence type="predicted"/>
<comment type="caution">
    <text evidence="2">The sequence shown here is derived from an EMBL/GenBank/DDBJ whole genome shotgun (WGS) entry which is preliminary data.</text>
</comment>
<dbReference type="AlphaFoldDB" id="A0A1G1WI56"/>
<dbReference type="Proteomes" id="UP000176645">
    <property type="component" value="Unassembled WGS sequence"/>
</dbReference>
<accession>A0A1G1WI56</accession>
<sequence>MSRTKFYTRKSKAKKDYATWFSKNNHFYFALFSLFPIIFIYSTNLKEVALTETFWPLIISLVSSLITFFILRGLLKSSHKAAFLTTAILTVFFSYGHVFTLIEGLKIFGFQIGRNMFLLPFVVFLLLGSFVFVWRTKKIFSRLTSFLSIVGLILLFIQIFNIGIYAANNGLRFSDTPLGKTFKNNERTPPEETYPDIYYIILDGYARNSTLKKVQDYDNREFTNYLKGEGFFVTEKSRSNYALTFLSLGSSLNMKHLTYLPEAAKKGELKTNYNFDLIRNNEVSKFLKTKGYLYINIGTGWGVTNQNEYAHKSFYYKQRNEFIKLLFETTLLRLVEKYQNDAANSILFAFDTLKTIPNIKNPTLTLTHIISPHPPFLFTKEGRFVPLTNKSLRDNASWLPKESYIDQIVFINKKARETVDIILAKSEKPPIIILQSDHGSASSKQMISDLNTLTNDQLDERMDILNAYYFPNKGDKVLYPSITPVNTFRKLFNFYFKTNYPMLDDTSYFSTQKNRYEFIKVPNED</sequence>
<dbReference type="InterPro" id="IPR017850">
    <property type="entry name" value="Alkaline_phosphatase_core_sf"/>
</dbReference>
<keyword evidence="1" id="KW-0472">Membrane</keyword>
<gene>
    <name evidence="2" type="ORF">A2Z42_03775</name>
</gene>
<keyword evidence="1" id="KW-0812">Transmembrane</keyword>
<dbReference type="EMBL" id="MHCU01000037">
    <property type="protein sequence ID" value="OGY27405.1"/>
    <property type="molecule type" value="Genomic_DNA"/>
</dbReference>
<evidence type="ECO:0008006" key="4">
    <source>
        <dbReference type="Google" id="ProtNLM"/>
    </source>
</evidence>
<keyword evidence="1" id="KW-1133">Transmembrane helix</keyword>
<evidence type="ECO:0000313" key="3">
    <source>
        <dbReference type="Proteomes" id="UP000176645"/>
    </source>
</evidence>
<feature type="transmembrane region" description="Helical" evidence="1">
    <location>
        <begin position="146"/>
        <end position="167"/>
    </location>
</feature>
<feature type="transmembrane region" description="Helical" evidence="1">
    <location>
        <begin position="54"/>
        <end position="75"/>
    </location>
</feature>
<reference evidence="2 3" key="1">
    <citation type="journal article" date="2016" name="Nat. Commun.">
        <title>Thousands of microbial genomes shed light on interconnected biogeochemical processes in an aquifer system.</title>
        <authorList>
            <person name="Anantharaman K."/>
            <person name="Brown C.T."/>
            <person name="Hug L.A."/>
            <person name="Sharon I."/>
            <person name="Castelle C.J."/>
            <person name="Probst A.J."/>
            <person name="Thomas B.C."/>
            <person name="Singh A."/>
            <person name="Wilkins M.J."/>
            <person name="Karaoz U."/>
            <person name="Brodie E.L."/>
            <person name="Williams K.H."/>
            <person name="Hubbard S.S."/>
            <person name="Banfield J.F."/>
        </authorList>
    </citation>
    <scope>NUCLEOTIDE SEQUENCE [LARGE SCALE GENOMIC DNA]</scope>
</reference>
<name>A0A1G1WI56_9BACT</name>
<evidence type="ECO:0000313" key="2">
    <source>
        <dbReference type="EMBL" id="OGY27405.1"/>
    </source>
</evidence>
<feature type="transmembrane region" description="Helical" evidence="1">
    <location>
        <begin position="117"/>
        <end position="134"/>
    </location>
</feature>
<feature type="transmembrane region" description="Helical" evidence="1">
    <location>
        <begin position="82"/>
        <end position="102"/>
    </location>
</feature>
<protein>
    <recommendedName>
        <fullName evidence="4">Sulfatase N-terminal domain-containing protein</fullName>
    </recommendedName>
</protein>
<organism evidence="2 3">
    <name type="scientific">Candidatus Woykebacteria bacterium RBG_19FT_COMBO_43_10</name>
    <dbReference type="NCBI Taxonomy" id="1802598"/>
    <lineage>
        <taxon>Bacteria</taxon>
        <taxon>Candidatus Woykeibacteriota</taxon>
    </lineage>
</organism>
<feature type="transmembrane region" description="Helical" evidence="1">
    <location>
        <begin position="21"/>
        <end position="42"/>
    </location>
</feature>